<dbReference type="Proteomes" id="UP001632037">
    <property type="component" value="Unassembled WGS sequence"/>
</dbReference>
<proteinExistence type="predicted"/>
<name>A0ABD3FCR6_9STRA</name>
<keyword evidence="2" id="KW-1185">Reference proteome</keyword>
<evidence type="ECO:0000313" key="2">
    <source>
        <dbReference type="Proteomes" id="UP001632037"/>
    </source>
</evidence>
<sequence>MQQELFMFWFTNHITPKHMFTKAFGIKPEQMTPTELKIQAFYAAFYRVQPRINK</sequence>
<protein>
    <submittedName>
        <fullName evidence="1">Uncharacterized protein</fullName>
    </submittedName>
</protein>
<gene>
    <name evidence="1" type="ORF">V7S43_011140</name>
</gene>
<reference evidence="1 2" key="1">
    <citation type="submission" date="2024-09" db="EMBL/GenBank/DDBJ databases">
        <title>Genome sequencing and assembly of Phytophthora oleae, isolate VK10A, causative agent of rot of olive drupes.</title>
        <authorList>
            <person name="Conti Taguali S."/>
            <person name="Riolo M."/>
            <person name="La Spada F."/>
            <person name="Cacciola S.O."/>
            <person name="Dionisio G."/>
        </authorList>
    </citation>
    <scope>NUCLEOTIDE SEQUENCE [LARGE SCALE GENOMIC DNA]</scope>
    <source>
        <strain evidence="1 2">VK10A</strain>
    </source>
</reference>
<accession>A0ABD3FCR6</accession>
<organism evidence="1 2">
    <name type="scientific">Phytophthora oleae</name>
    <dbReference type="NCBI Taxonomy" id="2107226"/>
    <lineage>
        <taxon>Eukaryota</taxon>
        <taxon>Sar</taxon>
        <taxon>Stramenopiles</taxon>
        <taxon>Oomycota</taxon>
        <taxon>Peronosporomycetes</taxon>
        <taxon>Peronosporales</taxon>
        <taxon>Peronosporaceae</taxon>
        <taxon>Phytophthora</taxon>
    </lineage>
</organism>
<dbReference type="EMBL" id="JBIMZQ010000026">
    <property type="protein sequence ID" value="KAL3663725.1"/>
    <property type="molecule type" value="Genomic_DNA"/>
</dbReference>
<evidence type="ECO:0000313" key="1">
    <source>
        <dbReference type="EMBL" id="KAL3663725.1"/>
    </source>
</evidence>
<comment type="caution">
    <text evidence="1">The sequence shown here is derived from an EMBL/GenBank/DDBJ whole genome shotgun (WGS) entry which is preliminary data.</text>
</comment>
<dbReference type="AlphaFoldDB" id="A0ABD3FCR6"/>